<proteinExistence type="predicted"/>
<dbReference type="EMBL" id="BTSX01000005">
    <property type="protein sequence ID" value="GMS99516.1"/>
    <property type="molecule type" value="Genomic_DNA"/>
</dbReference>
<dbReference type="Proteomes" id="UP001432027">
    <property type="component" value="Unassembled WGS sequence"/>
</dbReference>
<gene>
    <name evidence="1" type="ORF">PENTCL1PPCAC_21691</name>
</gene>
<feature type="non-terminal residue" evidence="1">
    <location>
        <position position="1"/>
    </location>
</feature>
<sequence>LPPLIYPPSSPTLPISQSSRFPRRVLSSSQLSSSSFSSLQVPSVHQFPLGIAMIDFSFRPSSRVFTRIVKIVGTALSSP</sequence>
<comment type="caution">
    <text evidence="1">The sequence shown here is derived from an EMBL/GenBank/DDBJ whole genome shotgun (WGS) entry which is preliminary data.</text>
</comment>
<dbReference type="AlphaFoldDB" id="A0AAV5TZ98"/>
<evidence type="ECO:0000313" key="2">
    <source>
        <dbReference type="Proteomes" id="UP001432027"/>
    </source>
</evidence>
<evidence type="ECO:0000313" key="1">
    <source>
        <dbReference type="EMBL" id="GMS99516.1"/>
    </source>
</evidence>
<reference evidence="1" key="1">
    <citation type="submission" date="2023-10" db="EMBL/GenBank/DDBJ databases">
        <title>Genome assembly of Pristionchus species.</title>
        <authorList>
            <person name="Yoshida K."/>
            <person name="Sommer R.J."/>
        </authorList>
    </citation>
    <scope>NUCLEOTIDE SEQUENCE</scope>
    <source>
        <strain evidence="1">RS0144</strain>
    </source>
</reference>
<organism evidence="1 2">
    <name type="scientific">Pristionchus entomophagus</name>
    <dbReference type="NCBI Taxonomy" id="358040"/>
    <lineage>
        <taxon>Eukaryota</taxon>
        <taxon>Metazoa</taxon>
        <taxon>Ecdysozoa</taxon>
        <taxon>Nematoda</taxon>
        <taxon>Chromadorea</taxon>
        <taxon>Rhabditida</taxon>
        <taxon>Rhabditina</taxon>
        <taxon>Diplogasteromorpha</taxon>
        <taxon>Diplogasteroidea</taxon>
        <taxon>Neodiplogasteridae</taxon>
        <taxon>Pristionchus</taxon>
    </lineage>
</organism>
<name>A0AAV5TZ98_9BILA</name>
<keyword evidence="2" id="KW-1185">Reference proteome</keyword>
<protein>
    <submittedName>
        <fullName evidence="1">Uncharacterized protein</fullName>
    </submittedName>
</protein>
<accession>A0AAV5TZ98</accession>